<evidence type="ECO:0000256" key="6">
    <source>
        <dbReference type="ARBA" id="ARBA00023136"/>
    </source>
</evidence>
<accession>A0AA37UW14</accession>
<feature type="transmembrane region" description="Helical" evidence="8">
    <location>
        <begin position="278"/>
        <end position="294"/>
    </location>
</feature>
<dbReference type="PANTHER" id="PTHR23517">
    <property type="entry name" value="RESISTANCE PROTEIN MDTM, PUTATIVE-RELATED-RELATED"/>
    <property type="match status" value="1"/>
</dbReference>
<dbReference type="Pfam" id="PF07690">
    <property type="entry name" value="MFS_1"/>
    <property type="match status" value="1"/>
</dbReference>
<evidence type="ECO:0000256" key="4">
    <source>
        <dbReference type="ARBA" id="ARBA00022692"/>
    </source>
</evidence>
<keyword evidence="13" id="KW-1185">Reference proteome</keyword>
<feature type="transmembrane region" description="Helical" evidence="8">
    <location>
        <begin position="45"/>
        <end position="67"/>
    </location>
</feature>
<evidence type="ECO:0000313" key="10">
    <source>
        <dbReference type="EMBL" id="GMA26808.1"/>
    </source>
</evidence>
<evidence type="ECO:0000256" key="3">
    <source>
        <dbReference type="ARBA" id="ARBA00022475"/>
    </source>
</evidence>
<dbReference type="RefSeq" id="WP_284228879.1">
    <property type="nucleotide sequence ID" value="NZ_BSUL01000001.1"/>
</dbReference>
<dbReference type="GO" id="GO:0005886">
    <property type="term" value="C:plasma membrane"/>
    <property type="evidence" value="ECO:0007669"/>
    <property type="project" value="UniProtKB-SubCell"/>
</dbReference>
<evidence type="ECO:0000256" key="7">
    <source>
        <dbReference type="SAM" id="MobiDB-lite"/>
    </source>
</evidence>
<gene>
    <name evidence="10" type="ORF">GCM10025874_00610</name>
    <name evidence="11" type="ORF">GCM10025874_31770</name>
    <name evidence="12" type="ORF">GCM10025874_32000</name>
</gene>
<reference evidence="12 13" key="1">
    <citation type="journal article" date="2014" name="Int. J. Syst. Evol. Microbiol.">
        <title>Complete genome sequence of Corynebacterium casei LMG S-19264T (=DSM 44701T), isolated from a smear-ripened cheese.</title>
        <authorList>
            <consortium name="US DOE Joint Genome Institute (JGI-PGF)"/>
            <person name="Walter F."/>
            <person name="Albersmeier A."/>
            <person name="Kalinowski J."/>
            <person name="Ruckert C."/>
        </authorList>
    </citation>
    <scope>NUCLEOTIDE SEQUENCE [LARGE SCALE GENOMIC DNA]</scope>
    <source>
        <strain evidence="12 13">NBRC 112289</strain>
    </source>
</reference>
<feature type="transmembrane region" description="Helical" evidence="8">
    <location>
        <begin position="368"/>
        <end position="391"/>
    </location>
</feature>
<dbReference type="PANTHER" id="PTHR23517:SF3">
    <property type="entry name" value="INTEGRAL MEMBRANE TRANSPORT PROTEIN"/>
    <property type="match status" value="1"/>
</dbReference>
<feature type="transmembrane region" description="Helical" evidence="8">
    <location>
        <begin position="145"/>
        <end position="163"/>
    </location>
</feature>
<keyword evidence="5 8" id="KW-1133">Transmembrane helix</keyword>
<feature type="transmembrane region" description="Helical" evidence="8">
    <location>
        <begin position="79"/>
        <end position="98"/>
    </location>
</feature>
<organism evidence="12 13">
    <name type="scientific">Arenivirga flava</name>
    <dbReference type="NCBI Taxonomy" id="1930060"/>
    <lineage>
        <taxon>Bacteria</taxon>
        <taxon>Bacillati</taxon>
        <taxon>Actinomycetota</taxon>
        <taxon>Actinomycetes</taxon>
        <taxon>Micrococcales</taxon>
        <taxon>Microbacteriaceae</taxon>
        <taxon>Arenivirga</taxon>
    </lineage>
</organism>
<dbReference type="AlphaFoldDB" id="A0AA37UW14"/>
<feature type="transmembrane region" description="Helical" evidence="8">
    <location>
        <begin position="104"/>
        <end position="124"/>
    </location>
</feature>
<evidence type="ECO:0000256" key="2">
    <source>
        <dbReference type="ARBA" id="ARBA00022448"/>
    </source>
</evidence>
<dbReference type="EMBL" id="BSUL01000002">
    <property type="protein sequence ID" value="GMA29947.1"/>
    <property type="molecule type" value="Genomic_DNA"/>
</dbReference>
<keyword evidence="3" id="KW-1003">Cell membrane</keyword>
<evidence type="ECO:0000256" key="5">
    <source>
        <dbReference type="ARBA" id="ARBA00022989"/>
    </source>
</evidence>
<name>A0AA37UW14_9MICO</name>
<keyword evidence="2" id="KW-0813">Transport</keyword>
<evidence type="ECO:0000313" key="11">
    <source>
        <dbReference type="EMBL" id="GMA29924.1"/>
    </source>
</evidence>
<protein>
    <recommendedName>
        <fullName evidence="9">Major facilitator superfamily (MFS) profile domain-containing protein</fullName>
    </recommendedName>
</protein>
<dbReference type="InterPro" id="IPR001958">
    <property type="entry name" value="Tet-R_TetA/multi-R_MdtG-like"/>
</dbReference>
<dbReference type="PROSITE" id="PS50850">
    <property type="entry name" value="MFS"/>
    <property type="match status" value="1"/>
</dbReference>
<keyword evidence="6 8" id="KW-0472">Membrane</keyword>
<dbReference type="GO" id="GO:0022857">
    <property type="term" value="F:transmembrane transporter activity"/>
    <property type="evidence" value="ECO:0007669"/>
    <property type="project" value="InterPro"/>
</dbReference>
<evidence type="ECO:0000259" key="9">
    <source>
        <dbReference type="PROSITE" id="PS50850"/>
    </source>
</evidence>
<evidence type="ECO:0000313" key="12">
    <source>
        <dbReference type="EMBL" id="GMA29947.1"/>
    </source>
</evidence>
<dbReference type="EMBL" id="BSUL01000001">
    <property type="protein sequence ID" value="GMA29924.1"/>
    <property type="molecule type" value="Genomic_DNA"/>
</dbReference>
<comment type="caution">
    <text evidence="12">The sequence shown here is derived from an EMBL/GenBank/DDBJ whole genome shotgun (WGS) entry which is preliminary data.</text>
</comment>
<feature type="transmembrane region" description="Helical" evidence="8">
    <location>
        <begin position="438"/>
        <end position="456"/>
    </location>
</feature>
<dbReference type="InterPro" id="IPR011701">
    <property type="entry name" value="MFS"/>
</dbReference>
<proteinExistence type="predicted"/>
<dbReference type="Gene3D" id="1.20.1250.20">
    <property type="entry name" value="MFS general substrate transporter like domains"/>
    <property type="match status" value="2"/>
</dbReference>
<dbReference type="PRINTS" id="PR01035">
    <property type="entry name" value="TCRTETA"/>
</dbReference>
<dbReference type="InterPro" id="IPR050171">
    <property type="entry name" value="MFS_Transporters"/>
</dbReference>
<dbReference type="InterPro" id="IPR036259">
    <property type="entry name" value="MFS_trans_sf"/>
</dbReference>
<dbReference type="EMBL" id="BSUL01000001">
    <property type="protein sequence ID" value="GMA26808.1"/>
    <property type="molecule type" value="Genomic_DNA"/>
</dbReference>
<feature type="region of interest" description="Disordered" evidence="7">
    <location>
        <begin position="202"/>
        <end position="265"/>
    </location>
</feature>
<evidence type="ECO:0000256" key="8">
    <source>
        <dbReference type="SAM" id="Phobius"/>
    </source>
</evidence>
<keyword evidence="4 8" id="KW-0812">Transmembrane</keyword>
<feature type="compositionally biased region" description="Low complexity" evidence="7">
    <location>
        <begin position="202"/>
        <end position="217"/>
    </location>
</feature>
<sequence>MSVAEQPFRWRSVAIPVFLPTVLFATGEGAILPVIPQIVANAGGSLAIAGLVAGMLMIGTLIGDLPSGWVISRIGERPAMIASCVLALLAMGGCLLAPTPAVLAAAILVLGIATTAFALARHSFMTQRVPLRVRARALSTLGGSFRLGLFIGPFVGALIIELTGDARNVFWVQAVMALACVVLLAALRDPETGLRGFGGAGAAARRGPGGAADRTAAGGAGGLGANAAERPRAESPELGAGAGSRTALEPTERGPGADDDPPAASAGTFRTLWRRRDVLLRLGWGVLLMGALRSSRMTLLPLWAVSLGIGERDAALIIGLGAAIDFGLFFVSGWIMDRFGRAWSAVPAMTGLGLGHLVLALTHDVGAAAWWFGAVAVFLALANGVGSGIMMTVGADLADPRDPAPFLGAWRFIADSGTASAPLIISGLTALVSLSAASAAMGVLGVIGGLVFLRYLPRYAPGRTPRD</sequence>
<feature type="domain" description="Major facilitator superfamily (MFS) profile" evidence="9">
    <location>
        <begin position="13"/>
        <end position="460"/>
    </location>
</feature>
<feature type="transmembrane region" description="Helical" evidence="8">
    <location>
        <begin position="342"/>
        <end position="362"/>
    </location>
</feature>
<feature type="transmembrane region" description="Helical" evidence="8">
    <location>
        <begin position="314"/>
        <end position="335"/>
    </location>
</feature>
<dbReference type="InterPro" id="IPR020846">
    <property type="entry name" value="MFS_dom"/>
</dbReference>
<dbReference type="SUPFAM" id="SSF103473">
    <property type="entry name" value="MFS general substrate transporter"/>
    <property type="match status" value="1"/>
</dbReference>
<reference evidence="12" key="2">
    <citation type="submission" date="2023-02" db="EMBL/GenBank/DDBJ databases">
        <authorList>
            <person name="Sun Q."/>
            <person name="Mori K."/>
        </authorList>
    </citation>
    <scope>NUCLEOTIDE SEQUENCE</scope>
    <source>
        <strain evidence="12">NBRC 112289</strain>
    </source>
</reference>
<comment type="subcellular location">
    <subcellularLocation>
        <location evidence="1">Cell membrane</location>
        <topology evidence="1">Multi-pass membrane protein</topology>
    </subcellularLocation>
</comment>
<evidence type="ECO:0000313" key="13">
    <source>
        <dbReference type="Proteomes" id="UP001157160"/>
    </source>
</evidence>
<dbReference type="Proteomes" id="UP001157160">
    <property type="component" value="Unassembled WGS sequence"/>
</dbReference>
<evidence type="ECO:0000256" key="1">
    <source>
        <dbReference type="ARBA" id="ARBA00004651"/>
    </source>
</evidence>
<feature type="transmembrane region" description="Helical" evidence="8">
    <location>
        <begin position="169"/>
        <end position="187"/>
    </location>
</feature>